<evidence type="ECO:0000256" key="4">
    <source>
        <dbReference type="ARBA" id="ARBA00022692"/>
    </source>
</evidence>
<evidence type="ECO:0000256" key="1">
    <source>
        <dbReference type="ARBA" id="ARBA00004141"/>
    </source>
</evidence>
<organism evidence="11 12">
    <name type="scientific">Linnemannia exigua</name>
    <dbReference type="NCBI Taxonomy" id="604196"/>
    <lineage>
        <taxon>Eukaryota</taxon>
        <taxon>Fungi</taxon>
        <taxon>Fungi incertae sedis</taxon>
        <taxon>Mucoromycota</taxon>
        <taxon>Mortierellomycotina</taxon>
        <taxon>Mortierellomycetes</taxon>
        <taxon>Mortierellales</taxon>
        <taxon>Mortierellaceae</taxon>
        <taxon>Linnemannia</taxon>
    </lineage>
</organism>
<protein>
    <recommendedName>
        <fullName evidence="13">Mitochondrial carrier protein</fullName>
    </recommendedName>
</protein>
<evidence type="ECO:0000256" key="3">
    <source>
        <dbReference type="ARBA" id="ARBA00022448"/>
    </source>
</evidence>
<dbReference type="Gene3D" id="1.50.40.10">
    <property type="entry name" value="Mitochondrial carrier domain"/>
    <property type="match status" value="1"/>
</dbReference>
<comment type="caution">
    <text evidence="11">The sequence shown here is derived from an EMBL/GenBank/DDBJ whole genome shotgun (WGS) entry which is preliminary data.</text>
</comment>
<feature type="compositionally biased region" description="Polar residues" evidence="10">
    <location>
        <begin position="484"/>
        <end position="510"/>
    </location>
</feature>
<feature type="region of interest" description="Disordered" evidence="10">
    <location>
        <begin position="484"/>
        <end position="511"/>
    </location>
</feature>
<evidence type="ECO:0000256" key="9">
    <source>
        <dbReference type="RuleBase" id="RU000488"/>
    </source>
</evidence>
<evidence type="ECO:0008006" key="13">
    <source>
        <dbReference type="Google" id="ProtNLM"/>
    </source>
</evidence>
<evidence type="ECO:0000313" key="12">
    <source>
        <dbReference type="Proteomes" id="UP001194580"/>
    </source>
</evidence>
<name>A0AAD4DGV7_9FUNG</name>
<evidence type="ECO:0000256" key="7">
    <source>
        <dbReference type="ARBA" id="ARBA00023136"/>
    </source>
</evidence>
<comment type="subcellular location">
    <subcellularLocation>
        <location evidence="1">Membrane</location>
        <topology evidence="1">Multi-pass membrane protein</topology>
    </subcellularLocation>
</comment>
<gene>
    <name evidence="11" type="ORF">BGZ95_007840</name>
</gene>
<dbReference type="EMBL" id="JAAAIL010000393">
    <property type="protein sequence ID" value="KAG0276205.1"/>
    <property type="molecule type" value="Genomic_DNA"/>
</dbReference>
<dbReference type="Proteomes" id="UP001194580">
    <property type="component" value="Unassembled WGS sequence"/>
</dbReference>
<evidence type="ECO:0000256" key="5">
    <source>
        <dbReference type="ARBA" id="ARBA00022737"/>
    </source>
</evidence>
<evidence type="ECO:0000256" key="10">
    <source>
        <dbReference type="SAM" id="MobiDB-lite"/>
    </source>
</evidence>
<proteinExistence type="inferred from homology"/>
<keyword evidence="12" id="KW-1185">Reference proteome</keyword>
<accession>A0AAD4DGV7</accession>
<dbReference type="AlphaFoldDB" id="A0AAD4DGV7"/>
<sequence length="547" mass="59443">MPSDTSINLRTSAAAAFFARLLVHPLDNIKVSIQHAKGVPEGIVPRLEHLLSAFQRQLHTRDNKSWQDRTISLGRRSTASFTKDRVSFCRGVYQGVSFALIFQVPALALFLSTYDGTKNGLANMAHSAGMSTFHVHHFETHMVSGLMAKMAGTTLWAPMNRIQSMAAHPAVPLTLKEAYRLTKQVCRSEGLSGLWSGYGTTLSSLLPYTLLYFASYEQFKQMARWMVVEKAKNQDGNWSYLDALQDYWSVLGEPGRVPVKADLAPGTFMMCITGAVVSSSFVCQTASAVRSMTWDRFVQPDLVSTLDTEKASAVRRPHSLPNLLQPFQTQPSLPLSPRSPLSPTKVAPLSVAGAAGFKYHSPAASSHFKTLMSSTTTVASQALTGLPWQQSQHATLTTTSLLHFRSSIAHQHHLASMPLKGHVHPVSALAFMPVSSFTAPSYASPIPSTSVSNSNVKQPVSYKPSHMMTLMTAPLQQANLTSPSFNDNESTRKVGSNATSAVTATRNGNTPGLLRTITRGLGPRIMWTIPGVTLTTAGFEVLRSLAS</sequence>
<dbReference type="InterPro" id="IPR018108">
    <property type="entry name" value="MCP_transmembrane"/>
</dbReference>
<evidence type="ECO:0000256" key="8">
    <source>
        <dbReference type="PROSITE-ProRule" id="PRU00282"/>
    </source>
</evidence>
<dbReference type="PANTHER" id="PTHR45667">
    <property type="entry name" value="S-ADENOSYLMETHIONINE MITOCHONDRIAL CARRIER PROTEIN"/>
    <property type="match status" value="1"/>
</dbReference>
<keyword evidence="4 8" id="KW-0812">Transmembrane</keyword>
<keyword evidence="7 8" id="KW-0472">Membrane</keyword>
<evidence type="ECO:0000256" key="2">
    <source>
        <dbReference type="ARBA" id="ARBA00006375"/>
    </source>
</evidence>
<comment type="similarity">
    <text evidence="2 9">Belongs to the mitochondrial carrier (TC 2.A.29) family.</text>
</comment>
<evidence type="ECO:0000313" key="11">
    <source>
        <dbReference type="EMBL" id="KAG0276205.1"/>
    </source>
</evidence>
<evidence type="ECO:0000256" key="6">
    <source>
        <dbReference type="ARBA" id="ARBA00022989"/>
    </source>
</evidence>
<dbReference type="GO" id="GO:0016020">
    <property type="term" value="C:membrane"/>
    <property type="evidence" value="ECO:0007669"/>
    <property type="project" value="UniProtKB-SubCell"/>
</dbReference>
<dbReference type="InterPro" id="IPR023395">
    <property type="entry name" value="MCP_dom_sf"/>
</dbReference>
<keyword evidence="6" id="KW-1133">Transmembrane helix</keyword>
<dbReference type="SUPFAM" id="SSF103506">
    <property type="entry name" value="Mitochondrial carrier"/>
    <property type="match status" value="1"/>
</dbReference>
<dbReference type="PROSITE" id="PS50920">
    <property type="entry name" value="SOLCAR"/>
    <property type="match status" value="1"/>
</dbReference>
<keyword evidence="5" id="KW-0677">Repeat</keyword>
<feature type="repeat" description="Solcar" evidence="8">
    <location>
        <begin position="136"/>
        <end position="222"/>
    </location>
</feature>
<dbReference type="Pfam" id="PF00153">
    <property type="entry name" value="Mito_carr"/>
    <property type="match status" value="1"/>
</dbReference>
<keyword evidence="3 9" id="KW-0813">Transport</keyword>
<reference evidence="11" key="1">
    <citation type="journal article" date="2020" name="Fungal Divers.">
        <title>Resolving the Mortierellaceae phylogeny through synthesis of multi-gene phylogenetics and phylogenomics.</title>
        <authorList>
            <person name="Vandepol N."/>
            <person name="Liber J."/>
            <person name="Desiro A."/>
            <person name="Na H."/>
            <person name="Kennedy M."/>
            <person name="Barry K."/>
            <person name="Grigoriev I.V."/>
            <person name="Miller A.N."/>
            <person name="O'Donnell K."/>
            <person name="Stajich J.E."/>
            <person name="Bonito G."/>
        </authorList>
    </citation>
    <scope>NUCLEOTIDE SEQUENCE</scope>
    <source>
        <strain evidence="11">NRRL 28262</strain>
    </source>
</reference>